<protein>
    <submittedName>
        <fullName evidence="1">Uncharacterized protein</fullName>
    </submittedName>
</protein>
<accession>A0A8S5VGU4</accession>
<sequence>MNKRIIVRRNNYEFDLTKIMIELIDNARLGIYPRSMQHKCGEYSKFWHDDINYIDIEYSKGRNYIENMTIKLDFKLNKGDEAKPLIPLLNSYKSTHIITDYNITKIDESSSCGNRNYYNIHIELAEDNIDDTIIYENIKFDDLIDKIKDIIGGNDER</sequence>
<name>A0A8S5VGU4_9CAUD</name>
<proteinExistence type="predicted"/>
<dbReference type="EMBL" id="BK016265">
    <property type="protein sequence ID" value="DAG05994.1"/>
    <property type="molecule type" value="Genomic_DNA"/>
</dbReference>
<organism evidence="1">
    <name type="scientific">Myoviridae sp. ctkfK18</name>
    <dbReference type="NCBI Taxonomy" id="2825165"/>
    <lineage>
        <taxon>Viruses</taxon>
        <taxon>Duplodnaviria</taxon>
        <taxon>Heunggongvirae</taxon>
        <taxon>Uroviricota</taxon>
        <taxon>Caudoviricetes</taxon>
    </lineage>
</organism>
<reference evidence="1" key="1">
    <citation type="journal article" date="2021" name="Proc. Natl. Acad. Sci. U.S.A.">
        <title>A Catalog of Tens of Thousands of Viruses from Human Metagenomes Reveals Hidden Associations with Chronic Diseases.</title>
        <authorList>
            <person name="Tisza M.J."/>
            <person name="Buck C.B."/>
        </authorList>
    </citation>
    <scope>NUCLEOTIDE SEQUENCE</scope>
    <source>
        <strain evidence="1">CtkfK18</strain>
    </source>
</reference>
<evidence type="ECO:0000313" key="1">
    <source>
        <dbReference type="EMBL" id="DAG05994.1"/>
    </source>
</evidence>